<feature type="domain" description="Peptidase M61 catalytic" evidence="2">
    <location>
        <begin position="307"/>
        <end position="423"/>
    </location>
</feature>
<keyword evidence="1" id="KW-0732">Signal</keyword>
<feature type="signal peptide" evidence="1">
    <location>
        <begin position="1"/>
        <end position="23"/>
    </location>
</feature>
<dbReference type="SUPFAM" id="SSF50156">
    <property type="entry name" value="PDZ domain-like"/>
    <property type="match status" value="1"/>
</dbReference>
<dbReference type="Proteomes" id="UP000737113">
    <property type="component" value="Unassembled WGS sequence"/>
</dbReference>
<dbReference type="InterPro" id="IPR007963">
    <property type="entry name" value="Peptidase_M61_catalytic"/>
</dbReference>
<protein>
    <submittedName>
        <fullName evidence="4">M61 family metallopeptidase</fullName>
    </submittedName>
</protein>
<evidence type="ECO:0000259" key="2">
    <source>
        <dbReference type="Pfam" id="PF05299"/>
    </source>
</evidence>
<gene>
    <name evidence="4" type="ORF">HC757_10630</name>
</gene>
<dbReference type="Pfam" id="PF17899">
    <property type="entry name" value="Peptidase_M61_N"/>
    <property type="match status" value="1"/>
</dbReference>
<dbReference type="Gene3D" id="2.30.42.10">
    <property type="match status" value="1"/>
</dbReference>
<dbReference type="InterPro" id="IPR040756">
    <property type="entry name" value="Peptidase_M61_N"/>
</dbReference>
<feature type="domain" description="Peptidase M61 N-terminal" evidence="3">
    <location>
        <begin position="39"/>
        <end position="210"/>
    </location>
</feature>
<dbReference type="InterPro" id="IPR027268">
    <property type="entry name" value="Peptidase_M4/M1_CTD_sf"/>
</dbReference>
<dbReference type="Pfam" id="PF05299">
    <property type="entry name" value="Peptidase_M61"/>
    <property type="match status" value="1"/>
</dbReference>
<sequence length="631" mass="70883">MKKSAVAIAVFSTLLGLALPARAEIAAPRDQAYPGTLSLQVDATDLGHRIFQVHEDIPVTPGPLTLLYPQWIPGHHSPTGPIDKIAGLSISAKGKTIPWERDQGNVYAFNLQVPAGVTSISLDFKFLSPQNPEQGRVVMTQEMLNLQWNTVALYPAGHYSRRIQVAPSVTLPSGWQFATALEKTAQHGNTVSFKAIDFENLVDSPIFAGRYYKRLDLAPGAETPVHLNVFADKAKSLELSEESLTIHRNLVQQMYKVYGAQHYDRYDFLLALTDKLGGIGLEHHRSSENSAKPNYFTEWDKSWLGRDLLAHEFNHSWNGKYRRPAGVWTPSYNEVKRDHGLWVYEGQTQYWGNVIAARSGLWSQEQTMDMMARLAATYDKGRPGMQWRNILDTTNDPTIAQRTPLAYRNYQMSEDYYSGGELIWLAVDAKLRELSANKLSLDDFAKAFFGVNPGAWDVNTYEFEDVVASLNGVQKYDWSEFLNARLKGHVNLSTSLADQGWQLVYNEQITEAVKAAEKRYESIDFVYSLGFMVGKDGTLKDVLWDSPAFNAGLAPSMTIVAINGEQLDMDGHALKDAVTAAKDNKAPIELLVKDFNQYRTLKLDYHGGLKYPHLQRIDSKPDYLTLLLTPR</sequence>
<dbReference type="RefSeq" id="WP_169564340.1">
    <property type="nucleotide sequence ID" value="NZ_JAAXYH010000006.1"/>
</dbReference>
<dbReference type="Gene3D" id="2.60.40.3650">
    <property type="match status" value="1"/>
</dbReference>
<dbReference type="AlphaFoldDB" id="A0A972FZN1"/>
<organism evidence="4 5">
    <name type="scientific">Shewanella salipaludis</name>
    <dbReference type="NCBI Taxonomy" id="2723052"/>
    <lineage>
        <taxon>Bacteria</taxon>
        <taxon>Pseudomonadati</taxon>
        <taxon>Pseudomonadota</taxon>
        <taxon>Gammaproteobacteria</taxon>
        <taxon>Alteromonadales</taxon>
        <taxon>Shewanellaceae</taxon>
        <taxon>Shewanella</taxon>
    </lineage>
</organism>
<accession>A0A972FZN1</accession>
<evidence type="ECO:0000259" key="3">
    <source>
        <dbReference type="Pfam" id="PF17899"/>
    </source>
</evidence>
<dbReference type="PIRSF" id="PIRSF016493">
    <property type="entry name" value="Glycyl_aminpptds"/>
    <property type="match status" value="1"/>
</dbReference>
<feature type="chain" id="PRO_5037179730" evidence="1">
    <location>
        <begin position="24"/>
        <end position="631"/>
    </location>
</feature>
<dbReference type="Gene3D" id="1.10.390.10">
    <property type="entry name" value="Neutral Protease Domain 2"/>
    <property type="match status" value="1"/>
</dbReference>
<dbReference type="EMBL" id="JAAXYH010000006">
    <property type="protein sequence ID" value="NMH65627.1"/>
    <property type="molecule type" value="Genomic_DNA"/>
</dbReference>
<dbReference type="InterPro" id="IPR036034">
    <property type="entry name" value="PDZ_sf"/>
</dbReference>
<name>A0A972FZN1_9GAMM</name>
<evidence type="ECO:0000313" key="4">
    <source>
        <dbReference type="EMBL" id="NMH65627.1"/>
    </source>
</evidence>
<comment type="caution">
    <text evidence="4">The sequence shown here is derived from an EMBL/GenBank/DDBJ whole genome shotgun (WGS) entry which is preliminary data.</text>
</comment>
<reference evidence="4" key="1">
    <citation type="submission" date="2020-04" db="EMBL/GenBank/DDBJ databases">
        <title>Description of Shewanella salipaludis sp. nov., isolated from a salt marsh.</title>
        <authorList>
            <person name="Park S."/>
            <person name="Yoon J.-H."/>
        </authorList>
    </citation>
    <scope>NUCLEOTIDE SEQUENCE</scope>
    <source>
        <strain evidence="4">SHSM-M6</strain>
    </source>
</reference>
<evidence type="ECO:0000256" key="1">
    <source>
        <dbReference type="SAM" id="SignalP"/>
    </source>
</evidence>
<keyword evidence="5" id="KW-1185">Reference proteome</keyword>
<evidence type="ECO:0000313" key="5">
    <source>
        <dbReference type="Proteomes" id="UP000737113"/>
    </source>
</evidence>
<proteinExistence type="predicted"/>
<dbReference type="InterPro" id="IPR024191">
    <property type="entry name" value="Peptidase_M61"/>
</dbReference>